<evidence type="ECO:0000313" key="2">
    <source>
        <dbReference type="Proteomes" id="UP001605036"/>
    </source>
</evidence>
<keyword evidence="2" id="KW-1185">Reference proteome</keyword>
<dbReference type="Proteomes" id="UP001605036">
    <property type="component" value="Unassembled WGS sequence"/>
</dbReference>
<dbReference type="AlphaFoldDB" id="A0ABD1XYW6"/>
<reference evidence="1 2" key="1">
    <citation type="submission" date="2024-09" db="EMBL/GenBank/DDBJ databases">
        <title>Chromosome-scale assembly of Riccia fluitans.</title>
        <authorList>
            <person name="Paukszto L."/>
            <person name="Sawicki J."/>
            <person name="Karawczyk K."/>
            <person name="Piernik-Szablinska J."/>
            <person name="Szczecinska M."/>
            <person name="Mazdziarz M."/>
        </authorList>
    </citation>
    <scope>NUCLEOTIDE SEQUENCE [LARGE SCALE GENOMIC DNA]</scope>
    <source>
        <strain evidence="1">Rf_01</strain>
        <tissue evidence="1">Aerial parts of the thallus</tissue>
    </source>
</reference>
<protein>
    <submittedName>
        <fullName evidence="1">Uncharacterized protein</fullName>
    </submittedName>
</protein>
<sequence>MRSPGERTWTWRNQTADFPRSTLGRSASDGGRLVPDHYLSRTCNCSLIRHPYILCLLAGIISWHPSLQPLPLLQQSTVPFFSENTGLHFG</sequence>
<dbReference type="EMBL" id="JBHFFA010000007">
    <property type="protein sequence ID" value="KAL2613994.1"/>
    <property type="molecule type" value="Genomic_DNA"/>
</dbReference>
<comment type="caution">
    <text evidence="1">The sequence shown here is derived from an EMBL/GenBank/DDBJ whole genome shotgun (WGS) entry which is preliminary data.</text>
</comment>
<evidence type="ECO:0000313" key="1">
    <source>
        <dbReference type="EMBL" id="KAL2613994.1"/>
    </source>
</evidence>
<proteinExistence type="predicted"/>
<organism evidence="1 2">
    <name type="scientific">Riccia fluitans</name>
    <dbReference type="NCBI Taxonomy" id="41844"/>
    <lineage>
        <taxon>Eukaryota</taxon>
        <taxon>Viridiplantae</taxon>
        <taxon>Streptophyta</taxon>
        <taxon>Embryophyta</taxon>
        <taxon>Marchantiophyta</taxon>
        <taxon>Marchantiopsida</taxon>
        <taxon>Marchantiidae</taxon>
        <taxon>Marchantiales</taxon>
        <taxon>Ricciaceae</taxon>
        <taxon>Riccia</taxon>
    </lineage>
</organism>
<gene>
    <name evidence="1" type="ORF">R1flu_025686</name>
</gene>
<accession>A0ABD1XYW6</accession>
<name>A0ABD1XYW6_9MARC</name>